<evidence type="ECO:0000256" key="6">
    <source>
        <dbReference type="RuleBase" id="RU000586"/>
    </source>
</evidence>
<comment type="function">
    <text evidence="6">Adds a myristoyl group to the N-terminal glycine residue of certain cellular proteins.</text>
</comment>
<dbReference type="GO" id="GO:0004379">
    <property type="term" value="F:glycylpeptide N-tetradecanoyltransferase activity"/>
    <property type="evidence" value="ECO:0007669"/>
    <property type="project" value="UniProtKB-EC"/>
</dbReference>
<dbReference type="InterPro" id="IPR016181">
    <property type="entry name" value="Acyl_CoA_acyltransferase"/>
</dbReference>
<protein>
    <recommendedName>
        <fullName evidence="3 6">Glycylpeptide N-tetradecanoyltransferase</fullName>
        <ecNumber evidence="2 6">2.3.1.97</ecNumber>
    </recommendedName>
</protein>
<dbReference type="InterPro" id="IPR000182">
    <property type="entry name" value="GNAT_dom"/>
</dbReference>
<reference evidence="10" key="1">
    <citation type="submission" date="2013-02" db="EMBL/GenBank/DDBJ databases">
        <authorList>
            <consortium name="The Broad Institute Genome Sequencing Platform"/>
            <person name="Cuomo C."/>
            <person name="Becnel J."/>
            <person name="Sanscrainte N."/>
            <person name="Walker B."/>
            <person name="Young S.K."/>
            <person name="Zeng Q."/>
            <person name="Gargeya S."/>
            <person name="Fitzgerald M."/>
            <person name="Haas B."/>
            <person name="Abouelleil A."/>
            <person name="Alvarado L."/>
            <person name="Arachchi H.M."/>
            <person name="Berlin A.M."/>
            <person name="Chapman S.B."/>
            <person name="Dewar J."/>
            <person name="Goldberg J."/>
            <person name="Griggs A."/>
            <person name="Gujja S."/>
            <person name="Hansen M."/>
            <person name="Howarth C."/>
            <person name="Imamovic A."/>
            <person name="Larimer J."/>
            <person name="McCowan C."/>
            <person name="Murphy C."/>
            <person name="Neiman D."/>
            <person name="Pearson M."/>
            <person name="Priest M."/>
            <person name="Roberts A."/>
            <person name="Saif S."/>
            <person name="Shea T."/>
            <person name="Sisk P."/>
            <person name="Sykes S."/>
            <person name="Wortman J."/>
            <person name="Nusbaum C."/>
            <person name="Birren B."/>
        </authorList>
    </citation>
    <scope>NUCLEOTIDE SEQUENCE [LARGE SCALE GENOMIC DNA]</scope>
    <source>
        <strain evidence="10">PRA339</strain>
    </source>
</reference>
<keyword evidence="10" id="KW-1185">Reference proteome</keyword>
<dbReference type="Proteomes" id="UP000030655">
    <property type="component" value="Unassembled WGS sequence"/>
</dbReference>
<evidence type="ECO:0000256" key="5">
    <source>
        <dbReference type="ARBA" id="ARBA00023315"/>
    </source>
</evidence>
<comment type="similarity">
    <text evidence="1 7">Belongs to the NMT family.</text>
</comment>
<dbReference type="PANTHER" id="PTHR11377:SF5">
    <property type="entry name" value="GLYCYLPEPTIDE N-TETRADECANOYLTRANSFERASE"/>
    <property type="match status" value="1"/>
</dbReference>
<dbReference type="VEuPathDB" id="MicrosporidiaDB:H312_02534"/>
<evidence type="ECO:0000259" key="8">
    <source>
        <dbReference type="PROSITE" id="PS51186"/>
    </source>
</evidence>
<dbReference type="PANTHER" id="PTHR11377">
    <property type="entry name" value="N-MYRISTOYL TRANSFERASE"/>
    <property type="match status" value="1"/>
</dbReference>
<keyword evidence="5 6" id="KW-0012">Acyltransferase</keyword>
<evidence type="ECO:0000256" key="3">
    <source>
        <dbReference type="ARBA" id="ARBA00022240"/>
    </source>
</evidence>
<sequence>MDSHNFWKDKPVGLGHENSPISVNILSHLKAYELSKDYTIDYIQSEDDVSQVINLIDEHYICSTDGSVKLLYPSKFLKWYIYYDTQNSDNVIIKHLNKIIGFVHGKTFLLNMNGKVLNVLGINFLCVHRNHRKMQLANIMIEEITKKGLIRGLQVGIFTGSKELPFKFSDVRFYHRPINLRKLVDMDYLSKKIFFNNLLYFEIKKKERRGTRRMVQQDLEEVQRLLKSEQKIHEVFTLDQLQSLFLMDNKIYSYVYENRSVKEFFSFYELNTLFKDGSRIKTAHLYYWSSDNPALMIEDCLVICKRLGYDLLNSTNISNNYKFLNGCGFLPGTGKINYYLYNYKSDVVEREEINYIMF</sequence>
<evidence type="ECO:0000256" key="7">
    <source>
        <dbReference type="RuleBase" id="RU004178"/>
    </source>
</evidence>
<dbReference type="SUPFAM" id="SSF55729">
    <property type="entry name" value="Acyl-CoA N-acyltransferases (Nat)"/>
    <property type="match status" value="2"/>
</dbReference>
<organism evidence="9 10">
    <name type="scientific">Anncaliia algerae PRA339</name>
    <dbReference type="NCBI Taxonomy" id="1288291"/>
    <lineage>
        <taxon>Eukaryota</taxon>
        <taxon>Fungi</taxon>
        <taxon>Fungi incertae sedis</taxon>
        <taxon>Microsporidia</taxon>
        <taxon>Tubulinosematoidea</taxon>
        <taxon>Tubulinosematidae</taxon>
        <taxon>Anncaliia</taxon>
    </lineage>
</organism>
<reference evidence="9 10" key="2">
    <citation type="submission" date="2014-03" db="EMBL/GenBank/DDBJ databases">
        <title>The Genome Sequence of Anncaliia algerae insect isolate PRA339.</title>
        <authorList>
            <consortium name="The Broad Institute Genome Sequencing Platform"/>
            <consortium name="The Broad Institute Genome Sequencing Center for Infectious Disease"/>
            <person name="Cuomo C."/>
            <person name="Becnel J."/>
            <person name="Sanscrainte N."/>
            <person name="Walker B."/>
            <person name="Young S.K."/>
            <person name="Zeng Q."/>
            <person name="Gargeya S."/>
            <person name="Fitzgerald M."/>
            <person name="Haas B."/>
            <person name="Abouelleil A."/>
            <person name="Alvarado L."/>
            <person name="Arachchi H.M."/>
            <person name="Berlin A.M."/>
            <person name="Chapman S.B."/>
            <person name="Dewar J."/>
            <person name="Goldberg J."/>
            <person name="Griggs A."/>
            <person name="Gujja S."/>
            <person name="Hansen M."/>
            <person name="Howarth C."/>
            <person name="Imamovic A."/>
            <person name="Larimer J."/>
            <person name="McCowan C."/>
            <person name="Murphy C."/>
            <person name="Neiman D."/>
            <person name="Pearson M."/>
            <person name="Priest M."/>
            <person name="Roberts A."/>
            <person name="Saif S."/>
            <person name="Shea T."/>
            <person name="Sisk P."/>
            <person name="Sykes S."/>
            <person name="Wortman J."/>
            <person name="Nusbaum C."/>
            <person name="Birren B."/>
        </authorList>
    </citation>
    <scope>NUCLEOTIDE SEQUENCE [LARGE SCALE GENOMIC DNA]</scope>
    <source>
        <strain evidence="9 10">PRA339</strain>
    </source>
</reference>
<comment type="catalytic activity">
    <reaction evidence="6">
        <text>N-terminal glycyl-[protein] + tetradecanoyl-CoA = N-tetradecanoylglycyl-[protein] + CoA + H(+)</text>
        <dbReference type="Rhea" id="RHEA:15521"/>
        <dbReference type="Rhea" id="RHEA-COMP:12666"/>
        <dbReference type="Rhea" id="RHEA-COMP:12667"/>
        <dbReference type="ChEBI" id="CHEBI:15378"/>
        <dbReference type="ChEBI" id="CHEBI:57287"/>
        <dbReference type="ChEBI" id="CHEBI:57385"/>
        <dbReference type="ChEBI" id="CHEBI:64723"/>
        <dbReference type="ChEBI" id="CHEBI:133050"/>
        <dbReference type="EC" id="2.3.1.97"/>
    </reaction>
</comment>
<evidence type="ECO:0000313" key="10">
    <source>
        <dbReference type="Proteomes" id="UP000030655"/>
    </source>
</evidence>
<dbReference type="InterPro" id="IPR000903">
    <property type="entry name" value="NMT"/>
</dbReference>
<dbReference type="GO" id="GO:0005737">
    <property type="term" value="C:cytoplasm"/>
    <property type="evidence" value="ECO:0007669"/>
    <property type="project" value="TreeGrafter"/>
</dbReference>
<dbReference type="EMBL" id="KK365206">
    <property type="protein sequence ID" value="KCZ80078.1"/>
    <property type="molecule type" value="Genomic_DNA"/>
</dbReference>
<dbReference type="OrthoDB" id="60315at2759"/>
<evidence type="ECO:0000256" key="2">
    <source>
        <dbReference type="ARBA" id="ARBA00012923"/>
    </source>
</evidence>
<evidence type="ECO:0000256" key="1">
    <source>
        <dbReference type="ARBA" id="ARBA00009469"/>
    </source>
</evidence>
<name>A0A059EYJ1_9MICR</name>
<dbReference type="HOGENOM" id="CLU_022882_0_0_1"/>
<dbReference type="PROSITE" id="PS51186">
    <property type="entry name" value="GNAT"/>
    <property type="match status" value="1"/>
</dbReference>
<dbReference type="EC" id="2.3.1.97" evidence="2 6"/>
<dbReference type="Gene3D" id="3.40.630.170">
    <property type="match status" value="1"/>
</dbReference>
<gene>
    <name evidence="9" type="ORF">H312_02534</name>
</gene>
<dbReference type="Pfam" id="PF01233">
    <property type="entry name" value="NMT"/>
    <property type="match status" value="1"/>
</dbReference>
<evidence type="ECO:0000313" key="9">
    <source>
        <dbReference type="EMBL" id="KCZ80078.1"/>
    </source>
</evidence>
<dbReference type="Pfam" id="PF02799">
    <property type="entry name" value="NMT_C"/>
    <property type="match status" value="1"/>
</dbReference>
<dbReference type="AlphaFoldDB" id="A0A059EYJ1"/>
<proteinExistence type="inferred from homology"/>
<feature type="domain" description="N-acetyltransferase" evidence="8">
    <location>
        <begin position="38"/>
        <end position="207"/>
    </location>
</feature>
<keyword evidence="4 6" id="KW-0808">Transferase</keyword>
<accession>A0A059EYJ1</accession>
<dbReference type="InterPro" id="IPR022676">
    <property type="entry name" value="NMT_N"/>
</dbReference>
<dbReference type="InterPro" id="IPR022677">
    <property type="entry name" value="NMT_C"/>
</dbReference>
<evidence type="ECO:0000256" key="4">
    <source>
        <dbReference type="ARBA" id="ARBA00022679"/>
    </source>
</evidence>